<dbReference type="OrthoDB" id="9932678at2759"/>
<dbReference type="GO" id="GO:0005737">
    <property type="term" value="C:cytoplasm"/>
    <property type="evidence" value="ECO:0007669"/>
    <property type="project" value="UniProtKB-SubCell"/>
</dbReference>
<evidence type="ECO:0000256" key="3">
    <source>
        <dbReference type="ARBA" id="ARBA00004496"/>
    </source>
</evidence>
<evidence type="ECO:0000256" key="5">
    <source>
        <dbReference type="ARBA" id="ARBA00022490"/>
    </source>
</evidence>
<feature type="compositionally biased region" description="Pro residues" evidence="9">
    <location>
        <begin position="601"/>
        <end position="616"/>
    </location>
</feature>
<keyword evidence="4" id="KW-1003">Cell membrane</keyword>
<protein>
    <recommendedName>
        <fullName evidence="8">Phosphoinositide 3-kinase regulatory subunit 5</fullName>
    </recommendedName>
</protein>
<dbReference type="GO" id="GO:0007186">
    <property type="term" value="P:G protein-coupled receptor signaling pathway"/>
    <property type="evidence" value="ECO:0007669"/>
    <property type="project" value="TreeGrafter"/>
</dbReference>
<feature type="compositionally biased region" description="Acidic residues" evidence="9">
    <location>
        <begin position="340"/>
        <end position="354"/>
    </location>
</feature>
<accession>A0A8C5CQA4</accession>
<keyword evidence="5" id="KW-0963">Cytoplasm</keyword>
<reference evidence="10" key="2">
    <citation type="submission" date="2025-09" db="UniProtKB">
        <authorList>
            <consortium name="Ensembl"/>
        </authorList>
    </citation>
    <scope>IDENTIFICATION</scope>
</reference>
<dbReference type="Proteomes" id="UP000694546">
    <property type="component" value="Chromosome 2"/>
</dbReference>
<evidence type="ECO:0000256" key="9">
    <source>
        <dbReference type="SAM" id="MobiDB-lite"/>
    </source>
</evidence>
<keyword evidence="11" id="KW-1185">Reference proteome</keyword>
<comment type="subcellular location">
    <subcellularLocation>
        <location evidence="2">Cell membrane</location>
        <topology evidence="2">Peripheral membrane protein</topology>
    </subcellularLocation>
    <subcellularLocation>
        <location evidence="3">Cytoplasm</location>
    </subcellularLocation>
    <subcellularLocation>
        <location evidence="1">Nucleus</location>
    </subcellularLocation>
</comment>
<dbReference type="Pfam" id="PF10486">
    <property type="entry name" value="PI3K_1B_p101"/>
    <property type="match status" value="1"/>
</dbReference>
<proteinExistence type="predicted"/>
<dbReference type="AlphaFoldDB" id="A0A8C5CQA4"/>
<dbReference type="GO" id="GO:0046935">
    <property type="term" value="F:1-phosphatidylinositol-3-kinase regulator activity"/>
    <property type="evidence" value="ECO:0007669"/>
    <property type="project" value="InterPro"/>
</dbReference>
<feature type="region of interest" description="Disordered" evidence="9">
    <location>
        <begin position="267"/>
        <end position="297"/>
    </location>
</feature>
<dbReference type="GeneTree" id="ENSGT00530000063753"/>
<evidence type="ECO:0000256" key="1">
    <source>
        <dbReference type="ARBA" id="ARBA00004123"/>
    </source>
</evidence>
<evidence type="ECO:0000313" key="10">
    <source>
        <dbReference type="Ensembl" id="ENSGMOP00000063638.1"/>
    </source>
</evidence>
<keyword evidence="7" id="KW-0539">Nucleus</keyword>
<organism evidence="10 11">
    <name type="scientific">Gadus morhua</name>
    <name type="common">Atlantic cod</name>
    <dbReference type="NCBI Taxonomy" id="8049"/>
    <lineage>
        <taxon>Eukaryota</taxon>
        <taxon>Metazoa</taxon>
        <taxon>Chordata</taxon>
        <taxon>Craniata</taxon>
        <taxon>Vertebrata</taxon>
        <taxon>Euteleostomi</taxon>
        <taxon>Actinopterygii</taxon>
        <taxon>Neopterygii</taxon>
        <taxon>Teleostei</taxon>
        <taxon>Neoteleostei</taxon>
        <taxon>Acanthomorphata</taxon>
        <taxon>Zeiogadaria</taxon>
        <taxon>Gadariae</taxon>
        <taxon>Gadiformes</taxon>
        <taxon>Gadoidei</taxon>
        <taxon>Gadidae</taxon>
        <taxon>Gadus</taxon>
    </lineage>
</organism>
<dbReference type="GO" id="GO:0005886">
    <property type="term" value="C:plasma membrane"/>
    <property type="evidence" value="ECO:0007669"/>
    <property type="project" value="UniProtKB-SubCell"/>
</dbReference>
<feature type="region of interest" description="Disordered" evidence="9">
    <location>
        <begin position="340"/>
        <end position="520"/>
    </location>
</feature>
<dbReference type="Ensembl" id="ENSGMOT00000027990.1">
    <property type="protein sequence ID" value="ENSGMOP00000063638.1"/>
    <property type="gene ID" value="ENSGMOG00000026889.1"/>
</dbReference>
<dbReference type="GO" id="GO:0005944">
    <property type="term" value="C:phosphatidylinositol 3-kinase complex, class IB"/>
    <property type="evidence" value="ECO:0007669"/>
    <property type="project" value="InterPro"/>
</dbReference>
<feature type="compositionally biased region" description="Low complexity" evidence="9">
    <location>
        <begin position="385"/>
        <end position="414"/>
    </location>
</feature>
<evidence type="ECO:0000256" key="2">
    <source>
        <dbReference type="ARBA" id="ARBA00004202"/>
    </source>
</evidence>
<dbReference type="PANTHER" id="PTHR15593">
    <property type="entry name" value="PHOSPHATIDYLINOSITOL 3-KINASE REGULATORY SUBUNIT"/>
    <property type="match status" value="1"/>
</dbReference>
<sequence length="899" mass="98154">MELSSCTEDRIHHALQRCLAGLHRDAPNQDFWNAGLSLNRWGLEELLRREEKNSVILLQHLLTKTQEVLESSQYELVVPLTLLFSSTLLETSHWVPEGSVLQKAYSLFHSFLSWPQPCSLASRRLLKVLSTELRAPGISFQRLVREEQWLNSGNHHAKTITVLLGGGGEAGPPDVRALSDHLQRGGMTPRAAAVHLVSHAVRASLGNAYAPRRLQAALQARGDEELQEVLAVVTDSMEMAASSGAQPETARRALMGQMEQLARSLGLGSSQANGGEVSKGSPRSADNLSGEGDKSPEDVLQLPFAKCHVCPWEKDNFDNLSSILANVVHHDLAPDLYYDSEEEQEEEEGEEEEEGGRNGTDDTAVRGEPAETGRSKKEARPNRFSSGSSSSRDSGLSSSWSVPSRSPRSSGVDSDLTGEVVETDDGSASGTAAADRRKPKKKSHSLLRVERLSLMFKTPRSPTAGRRPISTGADGTLGADPPNSPRFKRSKSLPRQVRNPARSPRTPPAPPPGDRPVCVRRRPILSCDEAEGEEPPSHTLVRVVVLGGDRELGRLARAYGRLQRSERRTPRLTRRCRLQFFFVPARRPMGEGPAPGDGPTEAPPRATPTSDPPGPPQQEASTDMAHLLGLMDPWYQRSVLSLLSLSSTILYQTTATTDDEVTGSSSMDRLPLLADLLLYYCRHAHQPALLQLYRAELTLAGGGRVREVFLYSLELGNTAGTRAVRAMGAASKRFGIDGDREAVPLTLGVVYNQVSVGGRGRWTDAGEVVCTSINLHKACRRPELVDLGVENLLLSMTEVLKRQSTRSKMAVNRLCVSEVRVDRVCVRGRGGTTFAVCLDQDEKRIIQGVSRCDVSLCCKPGSSADWLSHRPLPGRVRPLHPAYCSMLCLPVNSFTASPH</sequence>
<evidence type="ECO:0000256" key="4">
    <source>
        <dbReference type="ARBA" id="ARBA00022475"/>
    </source>
</evidence>
<name>A0A8C5CQA4_GADMO</name>
<feature type="compositionally biased region" description="Pro residues" evidence="9">
    <location>
        <begin position="505"/>
        <end position="514"/>
    </location>
</feature>
<keyword evidence="6" id="KW-0472">Membrane</keyword>
<gene>
    <name evidence="10" type="primary">PIK3R5</name>
</gene>
<dbReference type="PANTHER" id="PTHR15593:SF2">
    <property type="entry name" value="PHOSPHOINOSITIDE 3-KINASE REGULATORY SUBUNIT 5"/>
    <property type="match status" value="1"/>
</dbReference>
<dbReference type="OMA" id="GTKHDLQ"/>
<reference evidence="10" key="1">
    <citation type="submission" date="2025-08" db="UniProtKB">
        <authorList>
            <consortium name="Ensembl"/>
        </authorList>
    </citation>
    <scope>IDENTIFICATION</scope>
</reference>
<evidence type="ECO:0000256" key="8">
    <source>
        <dbReference type="ARBA" id="ARBA00040195"/>
    </source>
</evidence>
<dbReference type="InterPro" id="IPR019522">
    <property type="entry name" value="PIK3R5/6"/>
</dbReference>
<feature type="compositionally biased region" description="Basic and acidic residues" evidence="9">
    <location>
        <begin position="355"/>
        <end position="381"/>
    </location>
</feature>
<evidence type="ECO:0000256" key="7">
    <source>
        <dbReference type="ARBA" id="ARBA00023242"/>
    </source>
</evidence>
<feature type="region of interest" description="Disordered" evidence="9">
    <location>
        <begin position="586"/>
        <end position="621"/>
    </location>
</feature>
<evidence type="ECO:0000256" key="6">
    <source>
        <dbReference type="ARBA" id="ARBA00023136"/>
    </source>
</evidence>
<dbReference type="GO" id="GO:0005634">
    <property type="term" value="C:nucleus"/>
    <property type="evidence" value="ECO:0007669"/>
    <property type="project" value="UniProtKB-SubCell"/>
</dbReference>
<evidence type="ECO:0000313" key="11">
    <source>
        <dbReference type="Proteomes" id="UP000694546"/>
    </source>
</evidence>